<dbReference type="AlphaFoldDB" id="K7YPN4"/>
<dbReference type="HOGENOM" id="CLU_3213817_0_0_5"/>
<dbReference type="KEGG" id="thal:A1OE_1294"/>
<evidence type="ECO:0000256" key="1">
    <source>
        <dbReference type="SAM" id="Phobius"/>
    </source>
</evidence>
<dbReference type="EMBL" id="CP003539">
    <property type="protein sequence ID" value="AFX99467.1"/>
    <property type="molecule type" value="Genomic_DNA"/>
</dbReference>
<name>K7YPN4_9PROT</name>
<keyword evidence="1" id="KW-0472">Membrane</keyword>
<sequence>MLNCPAIGFSIKNYKFPCIIININLAYNAFSISVIVKSLFIRVK</sequence>
<reference evidence="2 3" key="1">
    <citation type="journal article" date="2012" name="Proc. Natl. Acad. Sci. U.S.A.">
        <title>Genome streamlining and chemical defense in a coral reef symbiosis.</title>
        <authorList>
            <person name="Kwan J.C."/>
            <person name="Donia M.S."/>
            <person name="Han A.W."/>
            <person name="Hirose E."/>
            <person name="Haygood M.G."/>
            <person name="Schmidt E.W."/>
        </authorList>
    </citation>
    <scope>NUCLEOTIDE SEQUENCE [LARGE SCALE GENOMIC DNA]</scope>
    <source>
        <strain evidence="2 3">L2</strain>
    </source>
</reference>
<evidence type="ECO:0000313" key="2">
    <source>
        <dbReference type="EMBL" id="AFX99467.1"/>
    </source>
</evidence>
<keyword evidence="3" id="KW-1185">Reference proteome</keyword>
<accession>K7YPN4</accession>
<feature type="transmembrane region" description="Helical" evidence="1">
    <location>
        <begin position="19"/>
        <end position="40"/>
    </location>
</feature>
<keyword evidence="1" id="KW-0812">Transmembrane</keyword>
<dbReference type="Proteomes" id="UP000010077">
    <property type="component" value="Chromosome"/>
</dbReference>
<keyword evidence="1" id="KW-1133">Transmembrane helix</keyword>
<protein>
    <submittedName>
        <fullName evidence="2">Uncharacterized protein</fullName>
    </submittedName>
</protein>
<proteinExistence type="predicted"/>
<gene>
    <name evidence="2" type="ORF">A1OE_1294</name>
</gene>
<organism evidence="2 3">
    <name type="scientific">Candidatus Endolissoclinum faulkneri L2</name>
    <dbReference type="NCBI Taxonomy" id="1193729"/>
    <lineage>
        <taxon>Bacteria</taxon>
        <taxon>Pseudomonadati</taxon>
        <taxon>Pseudomonadota</taxon>
        <taxon>Alphaproteobacteria</taxon>
        <taxon>Rhodospirillales</taxon>
        <taxon>Rhodospirillaceae</taxon>
        <taxon>Candidatus Endolissoclinum</taxon>
    </lineage>
</organism>
<evidence type="ECO:0000313" key="3">
    <source>
        <dbReference type="Proteomes" id="UP000010077"/>
    </source>
</evidence>